<protein>
    <submittedName>
        <fullName evidence="1">Uncharacterized protein</fullName>
    </submittedName>
</protein>
<organism evidence="1">
    <name type="scientific">Caldiarchaeum subterraneum</name>
    <dbReference type="NCBI Taxonomy" id="311458"/>
    <lineage>
        <taxon>Archaea</taxon>
        <taxon>Nitrososphaerota</taxon>
        <taxon>Candidatus Caldarchaeales</taxon>
        <taxon>Candidatus Caldarchaeaceae</taxon>
        <taxon>Candidatus Caldarchaeum</taxon>
    </lineage>
</organism>
<name>A0A7C5Q3C5_CALS0</name>
<evidence type="ECO:0000313" key="1">
    <source>
        <dbReference type="EMBL" id="HHK67709.1"/>
    </source>
</evidence>
<proteinExistence type="predicted"/>
<accession>A0A7C5Q3C5</accession>
<reference evidence="1" key="1">
    <citation type="journal article" date="2020" name="mSystems">
        <title>Genome- and Community-Level Interaction Insights into Carbon Utilization and Element Cycling Functions of Hydrothermarchaeota in Hydrothermal Sediment.</title>
        <authorList>
            <person name="Zhou Z."/>
            <person name="Liu Y."/>
            <person name="Xu W."/>
            <person name="Pan J."/>
            <person name="Luo Z.H."/>
            <person name="Li M."/>
        </authorList>
    </citation>
    <scope>NUCLEOTIDE SEQUENCE [LARGE SCALE GENOMIC DNA]</scope>
    <source>
        <strain evidence="1">SpSt-1056</strain>
    </source>
</reference>
<dbReference type="EMBL" id="DRWN01000011">
    <property type="protein sequence ID" value="HHK67709.1"/>
    <property type="molecule type" value="Genomic_DNA"/>
</dbReference>
<sequence length="283" mass="31506">MIKGVRLGFGIALGKLLLLTVVLTAVLSAVISLNYLSSVINSNATITGSQDVFSKKPYIVLSVEVSHPRIRDLKLREGVYVYETAPRLIEYEGIYYEKWVYNVSGLGGSKWSVIVSLYPYLVKPNRTVGLIPIVERHVIDLSGVARFINYTAGNRTTIVDETLPPTTSYCIDILVAPPWFVYVRPGGRLTVRAEAEVPDPAGVSIAEERFSVGEEVVSCRSPSGRCFQVTSELTERFLRGGKLIYQRVTAYRFIIDAEYGMVVLLEKYVGPDLVSRISLEEWS</sequence>
<comment type="caution">
    <text evidence="1">The sequence shown here is derived from an EMBL/GenBank/DDBJ whole genome shotgun (WGS) entry which is preliminary data.</text>
</comment>
<dbReference type="AlphaFoldDB" id="A0A7C5Q3C5"/>
<gene>
    <name evidence="1" type="ORF">ENM11_00945</name>
</gene>